<organism evidence="1 2">
    <name type="scientific">Smallanthus sonchifolius</name>
    <dbReference type="NCBI Taxonomy" id="185202"/>
    <lineage>
        <taxon>Eukaryota</taxon>
        <taxon>Viridiplantae</taxon>
        <taxon>Streptophyta</taxon>
        <taxon>Embryophyta</taxon>
        <taxon>Tracheophyta</taxon>
        <taxon>Spermatophyta</taxon>
        <taxon>Magnoliopsida</taxon>
        <taxon>eudicotyledons</taxon>
        <taxon>Gunneridae</taxon>
        <taxon>Pentapetalae</taxon>
        <taxon>asterids</taxon>
        <taxon>campanulids</taxon>
        <taxon>Asterales</taxon>
        <taxon>Asteraceae</taxon>
        <taxon>Asteroideae</taxon>
        <taxon>Heliantheae alliance</taxon>
        <taxon>Millerieae</taxon>
        <taxon>Smallanthus</taxon>
    </lineage>
</organism>
<name>A0ACB9JP08_9ASTR</name>
<evidence type="ECO:0000313" key="2">
    <source>
        <dbReference type="Proteomes" id="UP001056120"/>
    </source>
</evidence>
<dbReference type="EMBL" id="CM042020">
    <property type="protein sequence ID" value="KAI3821491.1"/>
    <property type="molecule type" value="Genomic_DNA"/>
</dbReference>
<comment type="caution">
    <text evidence="1">The sequence shown here is derived from an EMBL/GenBank/DDBJ whole genome shotgun (WGS) entry which is preliminary data.</text>
</comment>
<proteinExistence type="predicted"/>
<sequence>MVARRKRKKTTGPPPELSSKGKRVEGDDDLDQTVSKPKKQNVSRPKLLLSLLGHLFKKQLQIESLTASLENALKQLATQGESSCRQETVIIPEDDDDDTEGAQGNKGDGQQGKENVDKESLECLIDLDSVIVDDWDSDAKDVEIVFEKDNEVIKYATHEGVEFDTLFINEIN</sequence>
<accession>A0ACB9JP08</accession>
<reference evidence="1 2" key="2">
    <citation type="journal article" date="2022" name="Mol. Ecol. Resour.">
        <title>The genomes of chicory, endive, great burdock and yacon provide insights into Asteraceae paleo-polyploidization history and plant inulin production.</title>
        <authorList>
            <person name="Fan W."/>
            <person name="Wang S."/>
            <person name="Wang H."/>
            <person name="Wang A."/>
            <person name="Jiang F."/>
            <person name="Liu H."/>
            <person name="Zhao H."/>
            <person name="Xu D."/>
            <person name="Zhang Y."/>
        </authorList>
    </citation>
    <scope>NUCLEOTIDE SEQUENCE [LARGE SCALE GENOMIC DNA]</scope>
    <source>
        <strain evidence="2">cv. Yunnan</strain>
        <tissue evidence="1">Leaves</tissue>
    </source>
</reference>
<reference evidence="2" key="1">
    <citation type="journal article" date="2022" name="Mol. Ecol. Resour.">
        <title>The genomes of chicory, endive, great burdock and yacon provide insights into Asteraceae palaeo-polyploidization history and plant inulin production.</title>
        <authorList>
            <person name="Fan W."/>
            <person name="Wang S."/>
            <person name="Wang H."/>
            <person name="Wang A."/>
            <person name="Jiang F."/>
            <person name="Liu H."/>
            <person name="Zhao H."/>
            <person name="Xu D."/>
            <person name="Zhang Y."/>
        </authorList>
    </citation>
    <scope>NUCLEOTIDE SEQUENCE [LARGE SCALE GENOMIC DNA]</scope>
    <source>
        <strain evidence="2">cv. Yunnan</strain>
    </source>
</reference>
<protein>
    <submittedName>
        <fullName evidence="1">Uncharacterized protein</fullName>
    </submittedName>
</protein>
<gene>
    <name evidence="1" type="ORF">L1987_09059</name>
</gene>
<dbReference type="Proteomes" id="UP001056120">
    <property type="component" value="Linkage Group LG03"/>
</dbReference>
<evidence type="ECO:0000313" key="1">
    <source>
        <dbReference type="EMBL" id="KAI3821491.1"/>
    </source>
</evidence>
<keyword evidence="2" id="KW-1185">Reference proteome</keyword>